<protein>
    <submittedName>
        <fullName evidence="1">Uncharacterized protein</fullName>
    </submittedName>
</protein>
<dbReference type="EMBL" id="BAAAHH010000033">
    <property type="protein sequence ID" value="GAA0964257.1"/>
    <property type="molecule type" value="Genomic_DNA"/>
</dbReference>
<organism evidence="1 2">
    <name type="scientific">Actinocorallia libanotica</name>
    <dbReference type="NCBI Taxonomy" id="46162"/>
    <lineage>
        <taxon>Bacteria</taxon>
        <taxon>Bacillati</taxon>
        <taxon>Actinomycetota</taxon>
        <taxon>Actinomycetes</taxon>
        <taxon>Streptosporangiales</taxon>
        <taxon>Thermomonosporaceae</taxon>
        <taxon>Actinocorallia</taxon>
    </lineage>
</organism>
<evidence type="ECO:0000313" key="1">
    <source>
        <dbReference type="EMBL" id="GAA0964257.1"/>
    </source>
</evidence>
<gene>
    <name evidence="1" type="ORF">GCM10009550_61710</name>
</gene>
<sequence length="188" mass="21675">MEFQLYLLRTMKPPKHLLAHALDLLGRTEEEMRKAADAVSRALRPQLGTAEPVTTVADFLHTTLSGGRLPRPDDDRNFYRIPLWEEFIFEASFGCSGRFIEQAKFTGDPSRRLPDGEPEAWNFLEDDLSQRFTEIQEIDEWGHYRTYLARAPESGDMFFLRFAWGVLQQIEPVPEAPDRTRDPSAETS</sequence>
<dbReference type="RefSeq" id="WP_344244722.1">
    <property type="nucleotide sequence ID" value="NZ_BAAAHH010000033.1"/>
</dbReference>
<reference evidence="1 2" key="1">
    <citation type="journal article" date="2019" name="Int. J. Syst. Evol. Microbiol.">
        <title>The Global Catalogue of Microorganisms (GCM) 10K type strain sequencing project: providing services to taxonomists for standard genome sequencing and annotation.</title>
        <authorList>
            <consortium name="The Broad Institute Genomics Platform"/>
            <consortium name="The Broad Institute Genome Sequencing Center for Infectious Disease"/>
            <person name="Wu L."/>
            <person name="Ma J."/>
        </authorList>
    </citation>
    <scope>NUCLEOTIDE SEQUENCE [LARGE SCALE GENOMIC DNA]</scope>
    <source>
        <strain evidence="1 2">JCM 10696</strain>
    </source>
</reference>
<proteinExistence type="predicted"/>
<dbReference type="Proteomes" id="UP001500665">
    <property type="component" value="Unassembled WGS sequence"/>
</dbReference>
<name>A0ABN1RUR9_9ACTN</name>
<keyword evidence="2" id="KW-1185">Reference proteome</keyword>
<accession>A0ABN1RUR9</accession>
<evidence type="ECO:0000313" key="2">
    <source>
        <dbReference type="Proteomes" id="UP001500665"/>
    </source>
</evidence>
<comment type="caution">
    <text evidence="1">The sequence shown here is derived from an EMBL/GenBank/DDBJ whole genome shotgun (WGS) entry which is preliminary data.</text>
</comment>